<sequence length="188" mass="19601">MRCAALRGLALGAGFGARLTGLRVARLTLSLALGLTLRLTLRLTLALSLPAFGVKRLTQGIAAGLTLLLTLLLALLLALALTLVLALTLTLALTLRRNILSGHFTRRAVAGLATALLPLAAQFLTQFLPCLPHGLTAFAVAHLGGADGFVDIGRALNLSADRDSEGDRQHKAGRDGGRRFETAAHDGS</sequence>
<comment type="caution">
    <text evidence="3">The sequence shown here is derived from an EMBL/GenBank/DDBJ whole genome shotgun (WGS) entry which is preliminary data.</text>
</comment>
<name>A0A2U2CEF6_9RHOB</name>
<reference evidence="3 4" key="1">
    <citation type="submission" date="2018-05" db="EMBL/GenBank/DDBJ databases">
        <title>Pararhodobacter marina sp. nov., isolated from deep-sea water of the Indian Ocean.</title>
        <authorList>
            <person name="Lai Q.Sr."/>
            <person name="Liu X."/>
            <person name="Shao Z."/>
        </authorList>
    </citation>
    <scope>NUCLEOTIDE SEQUENCE [LARGE SCALE GENOMIC DNA]</scope>
    <source>
        <strain evidence="3 4">CIC4N-9</strain>
    </source>
</reference>
<accession>A0A2U2CEF6</accession>
<gene>
    <name evidence="3" type="ORF">C4N9_05960</name>
</gene>
<protein>
    <submittedName>
        <fullName evidence="3">Uncharacterized protein</fullName>
    </submittedName>
</protein>
<dbReference type="Proteomes" id="UP000244940">
    <property type="component" value="Unassembled WGS sequence"/>
</dbReference>
<keyword evidence="2" id="KW-1133">Transmembrane helix</keyword>
<dbReference type="AlphaFoldDB" id="A0A2U2CEF6"/>
<organism evidence="3 4">
    <name type="scientific">Pararhodobacter marinus</name>
    <dbReference type="NCBI Taxonomy" id="2184063"/>
    <lineage>
        <taxon>Bacteria</taxon>
        <taxon>Pseudomonadati</taxon>
        <taxon>Pseudomonadota</taxon>
        <taxon>Alphaproteobacteria</taxon>
        <taxon>Rhodobacterales</taxon>
        <taxon>Paracoccaceae</taxon>
        <taxon>Pararhodobacter</taxon>
    </lineage>
</organism>
<evidence type="ECO:0000313" key="3">
    <source>
        <dbReference type="EMBL" id="PWE30240.1"/>
    </source>
</evidence>
<feature type="region of interest" description="Disordered" evidence="1">
    <location>
        <begin position="161"/>
        <end position="188"/>
    </location>
</feature>
<feature type="transmembrane region" description="Helical" evidence="2">
    <location>
        <begin position="65"/>
        <end position="88"/>
    </location>
</feature>
<feature type="transmembrane region" description="Helical" evidence="2">
    <location>
        <begin position="32"/>
        <end position="53"/>
    </location>
</feature>
<keyword evidence="2" id="KW-0812">Transmembrane</keyword>
<keyword evidence="2" id="KW-0472">Membrane</keyword>
<feature type="transmembrane region" description="Helical" evidence="2">
    <location>
        <begin position="108"/>
        <end position="128"/>
    </location>
</feature>
<keyword evidence="4" id="KW-1185">Reference proteome</keyword>
<proteinExistence type="predicted"/>
<evidence type="ECO:0000256" key="1">
    <source>
        <dbReference type="SAM" id="MobiDB-lite"/>
    </source>
</evidence>
<evidence type="ECO:0000256" key="2">
    <source>
        <dbReference type="SAM" id="Phobius"/>
    </source>
</evidence>
<dbReference type="EMBL" id="QEYD01000003">
    <property type="protein sequence ID" value="PWE30240.1"/>
    <property type="molecule type" value="Genomic_DNA"/>
</dbReference>
<evidence type="ECO:0000313" key="4">
    <source>
        <dbReference type="Proteomes" id="UP000244940"/>
    </source>
</evidence>